<dbReference type="InterPro" id="IPR018389">
    <property type="entry name" value="DctP_fam"/>
</dbReference>
<evidence type="ECO:0000256" key="1">
    <source>
        <dbReference type="ARBA" id="ARBA00022729"/>
    </source>
</evidence>
<dbReference type="InterPro" id="IPR038404">
    <property type="entry name" value="TRAP_DctP_sf"/>
</dbReference>
<feature type="signal peptide" evidence="2">
    <location>
        <begin position="1"/>
        <end position="25"/>
    </location>
</feature>
<evidence type="ECO:0000313" key="4">
    <source>
        <dbReference type="Proteomes" id="UP001610861"/>
    </source>
</evidence>
<evidence type="ECO:0000313" key="3">
    <source>
        <dbReference type="EMBL" id="MFH8251991.1"/>
    </source>
</evidence>
<keyword evidence="1 2" id="KW-0732">Signal</keyword>
<organism evidence="3 4">
    <name type="scientific">Microbacterium alkaliflavum</name>
    <dbReference type="NCBI Taxonomy" id="3248839"/>
    <lineage>
        <taxon>Bacteria</taxon>
        <taxon>Bacillati</taxon>
        <taxon>Actinomycetota</taxon>
        <taxon>Actinomycetes</taxon>
        <taxon>Micrococcales</taxon>
        <taxon>Microbacteriaceae</taxon>
        <taxon>Microbacterium</taxon>
    </lineage>
</organism>
<gene>
    <name evidence="3" type="ORF">ACH3VR_16620</name>
</gene>
<dbReference type="RefSeq" id="WP_397557437.1">
    <property type="nucleotide sequence ID" value="NZ_JBIQWL010000006.1"/>
</dbReference>
<dbReference type="Proteomes" id="UP001610861">
    <property type="component" value="Unassembled WGS sequence"/>
</dbReference>
<protein>
    <submittedName>
        <fullName evidence="3">Uncharacterized protein</fullName>
    </submittedName>
</protein>
<feature type="chain" id="PRO_5045734391" evidence="2">
    <location>
        <begin position="26"/>
        <end position="509"/>
    </location>
</feature>
<name>A0ABW7QAS8_9MICO</name>
<comment type="caution">
    <text evidence="3">The sequence shown here is derived from an EMBL/GenBank/DDBJ whole genome shotgun (WGS) entry which is preliminary data.</text>
</comment>
<reference evidence="3 4" key="1">
    <citation type="submission" date="2024-09" db="EMBL/GenBank/DDBJ databases">
        <authorList>
            <person name="Pan X."/>
        </authorList>
    </citation>
    <scope>NUCLEOTIDE SEQUENCE [LARGE SCALE GENOMIC DNA]</scope>
    <source>
        <strain evidence="3 4">B2969</strain>
    </source>
</reference>
<proteinExistence type="predicted"/>
<dbReference type="Pfam" id="PF03480">
    <property type="entry name" value="DctP"/>
    <property type="match status" value="1"/>
</dbReference>
<accession>A0ABW7QAS8</accession>
<dbReference type="Gene3D" id="3.40.190.170">
    <property type="entry name" value="Bacterial extracellular solute-binding protein, family 7"/>
    <property type="match status" value="1"/>
</dbReference>
<keyword evidence="4" id="KW-1185">Reference proteome</keyword>
<evidence type="ECO:0000256" key="2">
    <source>
        <dbReference type="SAM" id="SignalP"/>
    </source>
</evidence>
<dbReference type="EMBL" id="JBIQWL010000006">
    <property type="protein sequence ID" value="MFH8251991.1"/>
    <property type="molecule type" value="Genomic_DNA"/>
</dbReference>
<sequence>MSTFTHGTRFAAAAVSAGLIILACAACTADATALDRSGGQKTPAPTTLTIGMAGWEIHEYANTVAAMSHGRVELDALSWEETSNKVGWRTPALLDAVRKGTIPLAAVPAASLGEFGVSSLDPLIAPFVVDSLAMEEKLLQDDELTAAMLQDVSQLGVEPVGIIPGSLAHPFGTSGTLLTAADFEGATISTSRGQVTERAFALLGTKFIEWESNGARFDNIKGSLLPVMAIPDNNFHKAGRSVTGDVTFWPRPVVVIGNPAALAALDEQERAALHDAVKAVIPTIVEGHALDDSVGTTWSCGVGMTFPRAGAAAIAGLRAKVRPLIDEIAATEVGAQVFQRVAELRATTPPEKPLECMDPPADWPTEVSDRLDGTYTADVTRDDRLAQGYPDWNIADEDWGHYMLVVKDGRFAMTQQNASSCTWKYGEWRMNDDLVRETIGDGGGNSPNWVADRPGMEWIFNWTDFQGKLLLAGATEVAPFATTFTRVSRVPDLDAFPGECVPPVEAFGR</sequence>